<organism evidence="1 2">
    <name type="scientific">Zizania palustris</name>
    <name type="common">Northern wild rice</name>
    <dbReference type="NCBI Taxonomy" id="103762"/>
    <lineage>
        <taxon>Eukaryota</taxon>
        <taxon>Viridiplantae</taxon>
        <taxon>Streptophyta</taxon>
        <taxon>Embryophyta</taxon>
        <taxon>Tracheophyta</taxon>
        <taxon>Spermatophyta</taxon>
        <taxon>Magnoliopsida</taxon>
        <taxon>Liliopsida</taxon>
        <taxon>Poales</taxon>
        <taxon>Poaceae</taxon>
        <taxon>BOP clade</taxon>
        <taxon>Oryzoideae</taxon>
        <taxon>Oryzeae</taxon>
        <taxon>Zizaniinae</taxon>
        <taxon>Zizania</taxon>
    </lineage>
</organism>
<evidence type="ECO:0000313" key="2">
    <source>
        <dbReference type="Proteomes" id="UP000729402"/>
    </source>
</evidence>
<accession>A0A8J6BWR6</accession>
<dbReference type="Proteomes" id="UP000729402">
    <property type="component" value="Unassembled WGS sequence"/>
</dbReference>
<proteinExistence type="predicted"/>
<dbReference type="EMBL" id="JAAALK010000080">
    <property type="protein sequence ID" value="KAG8095185.1"/>
    <property type="molecule type" value="Genomic_DNA"/>
</dbReference>
<sequence>MNQHAFNRHSKHYYLSLYPAFMDIIPEPSCSTPLDVASPYVAFDADAVIEDPADIAPTTVDGNVTAVVVVEANISEDVATDSGESTNVADIITSSDTTVGAPSATTNASH</sequence>
<comment type="caution">
    <text evidence="1">The sequence shown here is derived from an EMBL/GenBank/DDBJ whole genome shotgun (WGS) entry which is preliminary data.</text>
</comment>
<dbReference type="AlphaFoldDB" id="A0A8J6BWR6"/>
<reference evidence="1" key="2">
    <citation type="submission" date="2021-02" db="EMBL/GenBank/DDBJ databases">
        <authorList>
            <person name="Kimball J.A."/>
            <person name="Haas M.W."/>
            <person name="Macchietto M."/>
            <person name="Kono T."/>
            <person name="Duquette J."/>
            <person name="Shao M."/>
        </authorList>
    </citation>
    <scope>NUCLEOTIDE SEQUENCE</scope>
    <source>
        <tissue evidence="1">Fresh leaf tissue</tissue>
    </source>
</reference>
<name>A0A8J6BWR6_ZIZPA</name>
<evidence type="ECO:0000313" key="1">
    <source>
        <dbReference type="EMBL" id="KAG8095185.1"/>
    </source>
</evidence>
<keyword evidence="2" id="KW-1185">Reference proteome</keyword>
<gene>
    <name evidence="1" type="ORF">GUJ93_ZPchr0012g19652</name>
</gene>
<protein>
    <submittedName>
        <fullName evidence="1">Uncharacterized protein</fullName>
    </submittedName>
</protein>
<reference evidence="1" key="1">
    <citation type="journal article" date="2021" name="bioRxiv">
        <title>Whole Genome Assembly and Annotation of Northern Wild Rice, Zizania palustris L., Supports a Whole Genome Duplication in the Zizania Genus.</title>
        <authorList>
            <person name="Haas M."/>
            <person name="Kono T."/>
            <person name="Macchietto M."/>
            <person name="Millas R."/>
            <person name="McGilp L."/>
            <person name="Shao M."/>
            <person name="Duquette J."/>
            <person name="Hirsch C.N."/>
            <person name="Kimball J."/>
        </authorList>
    </citation>
    <scope>NUCLEOTIDE SEQUENCE</scope>
    <source>
        <tissue evidence="1">Fresh leaf tissue</tissue>
    </source>
</reference>